<dbReference type="Proteomes" id="UP000321085">
    <property type="component" value="Unassembled WGS sequence"/>
</dbReference>
<protein>
    <recommendedName>
        <fullName evidence="7">Cadherin domain-containing protein</fullName>
    </recommendedName>
</protein>
<feature type="domain" description="Cadherin" evidence="7">
    <location>
        <begin position="620"/>
        <end position="726"/>
    </location>
</feature>
<dbReference type="InterPro" id="IPR001343">
    <property type="entry name" value="Hemolysn_Ca-bd"/>
</dbReference>
<feature type="region of interest" description="Disordered" evidence="6">
    <location>
        <begin position="586"/>
        <end position="608"/>
    </location>
</feature>
<dbReference type="Gene3D" id="1.10.640.10">
    <property type="entry name" value="Haem peroxidase domain superfamily, animal type"/>
    <property type="match status" value="1"/>
</dbReference>
<dbReference type="PROSITE" id="PS50268">
    <property type="entry name" value="CADHERIN_2"/>
    <property type="match status" value="1"/>
</dbReference>
<dbReference type="GO" id="GO:0005615">
    <property type="term" value="C:extracellular space"/>
    <property type="evidence" value="ECO:0007669"/>
    <property type="project" value="InterPro"/>
</dbReference>
<evidence type="ECO:0000256" key="2">
    <source>
        <dbReference type="ARBA" id="ARBA00004613"/>
    </source>
</evidence>
<reference evidence="8 9" key="1">
    <citation type="submission" date="2019-07" db="EMBL/GenBank/DDBJ databases">
        <title>Whole genome shotgun sequence of Microvirga aerophila NBRC 106136.</title>
        <authorList>
            <person name="Hosoyama A."/>
            <person name="Uohara A."/>
            <person name="Ohji S."/>
            <person name="Ichikawa N."/>
        </authorList>
    </citation>
    <scope>NUCLEOTIDE SEQUENCE [LARGE SCALE GENOMIC DNA]</scope>
    <source>
        <strain evidence="8 9">NBRC 106136</strain>
    </source>
</reference>
<evidence type="ECO:0000313" key="9">
    <source>
        <dbReference type="Proteomes" id="UP000321085"/>
    </source>
</evidence>
<evidence type="ECO:0000259" key="7">
    <source>
        <dbReference type="PROSITE" id="PS50268"/>
    </source>
</evidence>
<evidence type="ECO:0000256" key="6">
    <source>
        <dbReference type="SAM" id="MobiDB-lite"/>
    </source>
</evidence>
<keyword evidence="3" id="KW-0964">Secreted</keyword>
<dbReference type="Gene3D" id="2.60.40.60">
    <property type="entry name" value="Cadherins"/>
    <property type="match status" value="1"/>
</dbReference>
<dbReference type="SUPFAM" id="SSF48113">
    <property type="entry name" value="Heme-dependent peroxidases"/>
    <property type="match status" value="1"/>
</dbReference>
<dbReference type="Pfam" id="PF03098">
    <property type="entry name" value="An_peroxidase"/>
    <property type="match status" value="1"/>
</dbReference>
<dbReference type="EMBL" id="BJYU01000139">
    <property type="protein sequence ID" value="GEO17966.1"/>
    <property type="molecule type" value="Genomic_DNA"/>
</dbReference>
<comment type="cofactor">
    <cofactor evidence="1">
        <name>Ca(2+)</name>
        <dbReference type="ChEBI" id="CHEBI:29108"/>
    </cofactor>
</comment>
<accession>A0A512C171</accession>
<dbReference type="InterPro" id="IPR018511">
    <property type="entry name" value="Hemolysin-typ_Ca-bd_CS"/>
</dbReference>
<dbReference type="SUPFAM" id="SSF49313">
    <property type="entry name" value="Cadherin-like"/>
    <property type="match status" value="1"/>
</dbReference>
<dbReference type="GO" id="GO:0007156">
    <property type="term" value="P:homophilic cell adhesion via plasma membrane adhesion molecules"/>
    <property type="evidence" value="ECO:0007669"/>
    <property type="project" value="InterPro"/>
</dbReference>
<dbReference type="InterPro" id="IPR010255">
    <property type="entry name" value="Haem_peroxidase_sf"/>
</dbReference>
<comment type="caution">
    <text evidence="8">The sequence shown here is derived from an EMBL/GenBank/DDBJ whole genome shotgun (WGS) entry which is preliminary data.</text>
</comment>
<evidence type="ECO:0000313" key="8">
    <source>
        <dbReference type="EMBL" id="GEO17966.1"/>
    </source>
</evidence>
<dbReference type="AlphaFoldDB" id="A0A512C171"/>
<dbReference type="InterPro" id="IPR037120">
    <property type="entry name" value="Haem_peroxidase_sf_animal"/>
</dbReference>
<dbReference type="PANTHER" id="PTHR11475">
    <property type="entry name" value="OXIDASE/PEROXIDASE"/>
    <property type="match status" value="1"/>
</dbReference>
<dbReference type="PRINTS" id="PR00457">
    <property type="entry name" value="ANPEROXIDASE"/>
</dbReference>
<dbReference type="GO" id="GO:0006979">
    <property type="term" value="P:response to oxidative stress"/>
    <property type="evidence" value="ECO:0007669"/>
    <property type="project" value="InterPro"/>
</dbReference>
<evidence type="ECO:0000256" key="3">
    <source>
        <dbReference type="ARBA" id="ARBA00022525"/>
    </source>
</evidence>
<dbReference type="CDD" id="cd11304">
    <property type="entry name" value="Cadherin_repeat"/>
    <property type="match status" value="1"/>
</dbReference>
<dbReference type="GO" id="GO:0004601">
    <property type="term" value="F:peroxidase activity"/>
    <property type="evidence" value="ECO:0007669"/>
    <property type="project" value="InterPro"/>
</dbReference>
<dbReference type="SMART" id="SM00112">
    <property type="entry name" value="CA"/>
    <property type="match status" value="1"/>
</dbReference>
<dbReference type="Gene3D" id="2.150.10.10">
    <property type="entry name" value="Serralysin-like metalloprotease, C-terminal"/>
    <property type="match status" value="2"/>
</dbReference>
<dbReference type="Pfam" id="PF00028">
    <property type="entry name" value="Cadherin"/>
    <property type="match status" value="1"/>
</dbReference>
<sequence>MALQLDNEDLQDILHLVRTGQIRDASGAGNNTANPNWGTAGQQFIRLTDPYYTDGTTGMRTTVNTPREISDIVSSQDNNGDGIEESMPNAFGGSAFLTFFGQYFDHGLDFVPKGQPGVVQIGSDGFPISASRANYAPGTGINPDGIPNNGDEIAAQHINMTSPYVDQNQVYGSHEKVTDLLRKWEAGPNGPTQSAYMLTGELDGSGRWLLPTLDHVRDNYRVMTGGQELTAADISNFDGSGHALLLDFVPSWVGNNPANGYDLNAMGHYYVTGDGRANENVMLTSMHTIWARNHNYWVDVLKERTGNNWTEEEYFQAARIVNVAEYQRVVFTEFADAMAGGIDPGDEEHGFDGYDPNVDASISAEFAHVAYRFGHSMLNETVSYKGANGEMHDISLVQAFLNPGKLSELGIDELLLGATNVTHQAIDVDVVNALRNQLVGRPLDLAALNIFRGRDTGIAPFNSVREQLYEKAGLVSLKPYTGWDDFQSRNGLSDSFLTQLKQAYPEGFEHMDLWVGGLAEKATKGQLGSTFGYIFLEQLDRLQDGDRFYYFEILDDSLFQDSGQTFADIIMRNTGITGLSPNVFEVSSSGQTNGSRTPPLVPPDETVGHEPTDIAVTDDSIEENSAAGMVVGILSAADQDPGDTFTYTLAGSTANLFEIVGNELRVAEGAVLDYEAAQSHEVVVTVTDAEGRSYTKTLTIKVQDVADTGTGPSDPQEPPAEQPPVVDQPVPATPSLPEGLVCQGGRGHDWLWGGDGHDRLYGEKGHDRLYGGQGNDRLYGHDGNDRLCGDAGADRMWGGRGNDVYDVDDRQDRVYESLGQGIDTVMASVSYSLAGTHVEKLVLTGSADLAATGNSLGNTLTGNAGANVLRGGAGHDVLKGNAGSDTLLGGSGDDRVTGDAGADTFMFERGGGRDTVIDFRHGQDRIDVSQLSGVEQKSDLHLWQYGSDTVIWHGSDMLVLRGVTASGLDNGDFIF</sequence>
<dbReference type="PROSITE" id="PS00330">
    <property type="entry name" value="HEMOLYSIN_CALCIUM"/>
    <property type="match status" value="1"/>
</dbReference>
<keyword evidence="5" id="KW-0325">Glycoprotein</keyword>
<evidence type="ECO:0000256" key="5">
    <source>
        <dbReference type="ARBA" id="ARBA00023180"/>
    </source>
</evidence>
<dbReference type="InterPro" id="IPR013858">
    <property type="entry name" value="Peptidase_M10B_C"/>
</dbReference>
<proteinExistence type="predicted"/>
<dbReference type="InterPro" id="IPR002126">
    <property type="entry name" value="Cadherin-like_dom"/>
</dbReference>
<dbReference type="Pfam" id="PF00353">
    <property type="entry name" value="HemolysinCabind"/>
    <property type="match status" value="3"/>
</dbReference>
<organism evidence="8 9">
    <name type="scientific">Microvirga aerophila</name>
    <dbReference type="NCBI Taxonomy" id="670291"/>
    <lineage>
        <taxon>Bacteria</taxon>
        <taxon>Pseudomonadati</taxon>
        <taxon>Pseudomonadota</taxon>
        <taxon>Alphaproteobacteria</taxon>
        <taxon>Hyphomicrobiales</taxon>
        <taxon>Methylobacteriaceae</taxon>
        <taxon>Microvirga</taxon>
    </lineage>
</organism>
<dbReference type="RefSeq" id="WP_170285118.1">
    <property type="nucleotide sequence ID" value="NZ_BJYU01000139.1"/>
</dbReference>
<dbReference type="GO" id="GO:0016020">
    <property type="term" value="C:membrane"/>
    <property type="evidence" value="ECO:0007669"/>
    <property type="project" value="InterPro"/>
</dbReference>
<feature type="compositionally biased region" description="Polar residues" evidence="6">
    <location>
        <begin position="586"/>
        <end position="596"/>
    </location>
</feature>
<dbReference type="GO" id="GO:0005509">
    <property type="term" value="F:calcium ion binding"/>
    <property type="evidence" value="ECO:0007669"/>
    <property type="project" value="InterPro"/>
</dbReference>
<evidence type="ECO:0000256" key="1">
    <source>
        <dbReference type="ARBA" id="ARBA00001913"/>
    </source>
</evidence>
<keyword evidence="4" id="KW-0677">Repeat</keyword>
<dbReference type="GO" id="GO:0020037">
    <property type="term" value="F:heme binding"/>
    <property type="evidence" value="ECO:0007669"/>
    <property type="project" value="InterPro"/>
</dbReference>
<dbReference type="PANTHER" id="PTHR11475:SF4">
    <property type="entry name" value="CHORION PEROXIDASE"/>
    <property type="match status" value="1"/>
</dbReference>
<comment type="subcellular location">
    <subcellularLocation>
        <location evidence="2">Secreted</location>
    </subcellularLocation>
</comment>
<dbReference type="Pfam" id="PF08548">
    <property type="entry name" value="Peptidase_M10_C"/>
    <property type="match status" value="1"/>
</dbReference>
<dbReference type="PROSITE" id="PS50292">
    <property type="entry name" value="PEROXIDASE_3"/>
    <property type="match status" value="1"/>
</dbReference>
<feature type="region of interest" description="Disordered" evidence="6">
    <location>
        <begin position="703"/>
        <end position="732"/>
    </location>
</feature>
<dbReference type="InterPro" id="IPR019791">
    <property type="entry name" value="Haem_peroxidase_animal"/>
</dbReference>
<keyword evidence="9" id="KW-1185">Reference proteome</keyword>
<gene>
    <name evidence="8" type="ORF">MAE02_56620</name>
</gene>
<evidence type="ECO:0000256" key="4">
    <source>
        <dbReference type="ARBA" id="ARBA00022737"/>
    </source>
</evidence>
<dbReference type="SUPFAM" id="SSF51120">
    <property type="entry name" value="beta-Roll"/>
    <property type="match status" value="2"/>
</dbReference>
<dbReference type="InterPro" id="IPR011049">
    <property type="entry name" value="Serralysin-like_metalloprot_C"/>
</dbReference>
<dbReference type="InterPro" id="IPR015919">
    <property type="entry name" value="Cadherin-like_sf"/>
</dbReference>
<dbReference type="PRINTS" id="PR00313">
    <property type="entry name" value="CABNDNGRPT"/>
</dbReference>
<name>A0A512C171_9HYPH</name>